<evidence type="ECO:0000256" key="1">
    <source>
        <dbReference type="SAM" id="MobiDB-lite"/>
    </source>
</evidence>
<protein>
    <submittedName>
        <fullName evidence="2">Uncharacterized protein</fullName>
    </submittedName>
</protein>
<reference evidence="2" key="1">
    <citation type="journal article" date="2022" name="bioRxiv">
        <title>Sequencing and chromosome-scale assembly of the giantPleurodeles waltlgenome.</title>
        <authorList>
            <person name="Brown T."/>
            <person name="Elewa A."/>
            <person name="Iarovenko S."/>
            <person name="Subramanian E."/>
            <person name="Araus A.J."/>
            <person name="Petzold A."/>
            <person name="Susuki M."/>
            <person name="Suzuki K.-i.T."/>
            <person name="Hayashi T."/>
            <person name="Toyoda A."/>
            <person name="Oliveira C."/>
            <person name="Osipova E."/>
            <person name="Leigh N.D."/>
            <person name="Simon A."/>
            <person name="Yun M.H."/>
        </authorList>
    </citation>
    <scope>NUCLEOTIDE SEQUENCE</scope>
    <source>
        <strain evidence="2">20211129_DDA</strain>
        <tissue evidence="2">Liver</tissue>
    </source>
</reference>
<proteinExistence type="predicted"/>
<comment type="caution">
    <text evidence="2">The sequence shown here is derived from an EMBL/GenBank/DDBJ whole genome shotgun (WGS) entry which is preliminary data.</text>
</comment>
<feature type="region of interest" description="Disordered" evidence="1">
    <location>
        <begin position="16"/>
        <end position="52"/>
    </location>
</feature>
<gene>
    <name evidence="2" type="ORF">NDU88_007306</name>
</gene>
<evidence type="ECO:0000313" key="3">
    <source>
        <dbReference type="Proteomes" id="UP001066276"/>
    </source>
</evidence>
<keyword evidence="3" id="KW-1185">Reference proteome</keyword>
<name>A0AAV7PNY7_PLEWA</name>
<feature type="compositionally biased region" description="Pro residues" evidence="1">
    <location>
        <begin position="43"/>
        <end position="52"/>
    </location>
</feature>
<feature type="compositionally biased region" description="Basic and acidic residues" evidence="1">
    <location>
        <begin position="22"/>
        <end position="31"/>
    </location>
</feature>
<dbReference type="AlphaFoldDB" id="A0AAV7PNY7"/>
<accession>A0AAV7PNY7</accession>
<dbReference type="Proteomes" id="UP001066276">
    <property type="component" value="Chromosome 7"/>
</dbReference>
<organism evidence="2 3">
    <name type="scientific">Pleurodeles waltl</name>
    <name type="common">Iberian ribbed newt</name>
    <dbReference type="NCBI Taxonomy" id="8319"/>
    <lineage>
        <taxon>Eukaryota</taxon>
        <taxon>Metazoa</taxon>
        <taxon>Chordata</taxon>
        <taxon>Craniata</taxon>
        <taxon>Vertebrata</taxon>
        <taxon>Euteleostomi</taxon>
        <taxon>Amphibia</taxon>
        <taxon>Batrachia</taxon>
        <taxon>Caudata</taxon>
        <taxon>Salamandroidea</taxon>
        <taxon>Salamandridae</taxon>
        <taxon>Pleurodelinae</taxon>
        <taxon>Pleurodeles</taxon>
    </lineage>
</organism>
<sequence length="81" mass="8813">MYRLDLALHRAIVHAVNGTTPDEDRTADRSVDQVQGSSKETLGPPPETIHLHCPPPRSSPVDDINTFHEVLVCGAPTPSTF</sequence>
<evidence type="ECO:0000313" key="2">
    <source>
        <dbReference type="EMBL" id="KAJ1128934.1"/>
    </source>
</evidence>
<dbReference type="EMBL" id="JANPWB010000011">
    <property type="protein sequence ID" value="KAJ1128934.1"/>
    <property type="molecule type" value="Genomic_DNA"/>
</dbReference>